<name>A0A1G8ZN33_9GAMM</name>
<dbReference type="OrthoDB" id="6400744at2"/>
<organism evidence="2 3">
    <name type="scientific">Ferrimonas sediminum</name>
    <dbReference type="NCBI Taxonomy" id="718193"/>
    <lineage>
        <taxon>Bacteria</taxon>
        <taxon>Pseudomonadati</taxon>
        <taxon>Pseudomonadota</taxon>
        <taxon>Gammaproteobacteria</taxon>
        <taxon>Alteromonadales</taxon>
        <taxon>Ferrimonadaceae</taxon>
        <taxon>Ferrimonas</taxon>
    </lineage>
</organism>
<dbReference type="AlphaFoldDB" id="A0A1G8ZN33"/>
<dbReference type="Proteomes" id="UP000199527">
    <property type="component" value="Unassembled WGS sequence"/>
</dbReference>
<feature type="signal peptide" evidence="1">
    <location>
        <begin position="1"/>
        <end position="23"/>
    </location>
</feature>
<reference evidence="3" key="1">
    <citation type="submission" date="2016-10" db="EMBL/GenBank/DDBJ databases">
        <authorList>
            <person name="Varghese N."/>
            <person name="Submissions S."/>
        </authorList>
    </citation>
    <scope>NUCLEOTIDE SEQUENCE [LARGE SCALE GENOMIC DNA]</scope>
    <source>
        <strain evidence="3">DSM 23317</strain>
    </source>
</reference>
<dbReference type="EMBL" id="FNEM01000020">
    <property type="protein sequence ID" value="SDK16532.1"/>
    <property type="molecule type" value="Genomic_DNA"/>
</dbReference>
<keyword evidence="1" id="KW-0732">Signal</keyword>
<feature type="chain" id="PRO_5011787358" description="DUF2946 domain-containing protein" evidence="1">
    <location>
        <begin position="24"/>
        <end position="119"/>
    </location>
</feature>
<protein>
    <recommendedName>
        <fullName evidence="4">DUF2946 domain-containing protein</fullName>
    </recommendedName>
</protein>
<proteinExistence type="predicted"/>
<evidence type="ECO:0000313" key="2">
    <source>
        <dbReference type="EMBL" id="SDK16532.1"/>
    </source>
</evidence>
<dbReference type="RefSeq" id="WP_090367826.1">
    <property type="nucleotide sequence ID" value="NZ_FNEM01000020.1"/>
</dbReference>
<evidence type="ECO:0008006" key="4">
    <source>
        <dbReference type="Google" id="ProtNLM"/>
    </source>
</evidence>
<accession>A0A1G8ZN33</accession>
<evidence type="ECO:0000313" key="3">
    <source>
        <dbReference type="Proteomes" id="UP000199527"/>
    </source>
</evidence>
<sequence length="119" mass="12348">MSRLAVVLMAFLSLALMIQGSVAQIHLAPKAEVVMHHGAAIGEHAPSQSPCCPQAQPSCHDHTHPCQGECGQCQILVAPSGIMGSMMSALLIAVGGTPVHFPAHFASVVQEQALRPPIG</sequence>
<evidence type="ECO:0000256" key="1">
    <source>
        <dbReference type="SAM" id="SignalP"/>
    </source>
</evidence>
<keyword evidence="3" id="KW-1185">Reference proteome</keyword>
<gene>
    <name evidence="2" type="ORF">SAMN04488540_12061</name>
</gene>